<dbReference type="PROSITE" id="PS00108">
    <property type="entry name" value="PROTEIN_KINASE_ST"/>
    <property type="match status" value="1"/>
</dbReference>
<keyword evidence="6" id="KW-0808">Transferase</keyword>
<evidence type="ECO:0000256" key="3">
    <source>
        <dbReference type="ARBA" id="ARBA00022527"/>
    </source>
</evidence>
<dbReference type="GO" id="GO:0030332">
    <property type="term" value="F:cyclin binding"/>
    <property type="evidence" value="ECO:0007669"/>
    <property type="project" value="TreeGrafter"/>
</dbReference>
<evidence type="ECO:0000313" key="15">
    <source>
        <dbReference type="EMBL" id="KAK3217826.1"/>
    </source>
</evidence>
<dbReference type="GO" id="GO:0000307">
    <property type="term" value="C:cyclin-dependent protein kinase holoenzyme complex"/>
    <property type="evidence" value="ECO:0007669"/>
    <property type="project" value="TreeGrafter"/>
</dbReference>
<organism evidence="15 16">
    <name type="scientific">Dipteronia sinensis</name>
    <dbReference type="NCBI Taxonomy" id="43782"/>
    <lineage>
        <taxon>Eukaryota</taxon>
        <taxon>Viridiplantae</taxon>
        <taxon>Streptophyta</taxon>
        <taxon>Embryophyta</taxon>
        <taxon>Tracheophyta</taxon>
        <taxon>Spermatophyta</taxon>
        <taxon>Magnoliopsida</taxon>
        <taxon>eudicotyledons</taxon>
        <taxon>Gunneridae</taxon>
        <taxon>Pentapetalae</taxon>
        <taxon>rosids</taxon>
        <taxon>malvids</taxon>
        <taxon>Sapindales</taxon>
        <taxon>Sapindaceae</taxon>
        <taxon>Hippocastanoideae</taxon>
        <taxon>Acereae</taxon>
        <taxon>Dipteronia</taxon>
    </lineage>
</organism>
<evidence type="ECO:0000313" key="16">
    <source>
        <dbReference type="Proteomes" id="UP001281410"/>
    </source>
</evidence>
<dbReference type="GO" id="GO:0007165">
    <property type="term" value="P:signal transduction"/>
    <property type="evidence" value="ECO:0007669"/>
    <property type="project" value="TreeGrafter"/>
</dbReference>
<dbReference type="GO" id="GO:0005634">
    <property type="term" value="C:nucleus"/>
    <property type="evidence" value="ECO:0007669"/>
    <property type="project" value="TreeGrafter"/>
</dbReference>
<dbReference type="InterPro" id="IPR011009">
    <property type="entry name" value="Kinase-like_dom_sf"/>
</dbReference>
<dbReference type="GO" id="GO:0051301">
    <property type="term" value="P:cell division"/>
    <property type="evidence" value="ECO:0007669"/>
    <property type="project" value="UniProtKB-KW"/>
</dbReference>
<comment type="caution">
    <text evidence="15">The sequence shown here is derived from an EMBL/GenBank/DDBJ whole genome shotgun (WGS) entry which is preliminary data.</text>
</comment>
<comment type="catalytic activity">
    <reaction evidence="13">
        <text>L-seryl-[protein] + ATP = O-phospho-L-seryl-[protein] + ADP + H(+)</text>
        <dbReference type="Rhea" id="RHEA:17989"/>
        <dbReference type="Rhea" id="RHEA-COMP:9863"/>
        <dbReference type="Rhea" id="RHEA-COMP:11604"/>
        <dbReference type="ChEBI" id="CHEBI:15378"/>
        <dbReference type="ChEBI" id="CHEBI:29999"/>
        <dbReference type="ChEBI" id="CHEBI:30616"/>
        <dbReference type="ChEBI" id="CHEBI:83421"/>
        <dbReference type="ChEBI" id="CHEBI:456216"/>
        <dbReference type="EC" id="2.7.11.22"/>
    </reaction>
</comment>
<dbReference type="PROSITE" id="PS50011">
    <property type="entry name" value="PROTEIN_KINASE_DOM"/>
    <property type="match status" value="1"/>
</dbReference>
<dbReference type="Pfam" id="PF00069">
    <property type="entry name" value="Pkinase"/>
    <property type="match status" value="1"/>
</dbReference>
<keyword evidence="8" id="KW-0498">Mitosis</keyword>
<dbReference type="EC" id="2.7.11.22" evidence="2"/>
<evidence type="ECO:0000256" key="2">
    <source>
        <dbReference type="ARBA" id="ARBA00012425"/>
    </source>
</evidence>
<dbReference type="FunFam" id="1.10.510.10:FF:000624">
    <property type="entry name" value="Mitogen-activated protein kinase"/>
    <property type="match status" value="1"/>
</dbReference>
<evidence type="ECO:0000256" key="11">
    <source>
        <dbReference type="ARBA" id="ARBA00023306"/>
    </source>
</evidence>
<evidence type="ECO:0000256" key="7">
    <source>
        <dbReference type="ARBA" id="ARBA00022741"/>
    </source>
</evidence>
<evidence type="ECO:0000256" key="6">
    <source>
        <dbReference type="ARBA" id="ARBA00022679"/>
    </source>
</evidence>
<dbReference type="GO" id="GO:0000082">
    <property type="term" value="P:G1/S transition of mitotic cell cycle"/>
    <property type="evidence" value="ECO:0007669"/>
    <property type="project" value="TreeGrafter"/>
</dbReference>
<dbReference type="InterPro" id="IPR008271">
    <property type="entry name" value="Ser/Thr_kinase_AS"/>
</dbReference>
<evidence type="ECO:0000256" key="1">
    <source>
        <dbReference type="ARBA" id="ARBA00006485"/>
    </source>
</evidence>
<name>A0AAE0AGV8_9ROSI</name>
<gene>
    <name evidence="15" type="ORF">Dsin_011796</name>
</gene>
<proteinExistence type="inferred from homology"/>
<sequence>MERYTMLEEIGGGGGAYDKVYKAWDTASGEYVALKVISVELGVPSTLTREISAVKEMQHPNIVRLRDVQHMEKHMRLAFEYVDKNFKEYMDSFPDFANNPLSIKGFLHQILRGVAYCHAHEVLHGDLKPHNLMIDCGTSTIKVANFGLARALGVPVNTYKSEVDTPYYRAPEMLLGSPNYLASGDVWSLGCIFAEMVNQEPLFRGESEIDLSHHIFRILGTPDEDHWPVATSSPKPKFRRQPPKDLATFVPNLDPVGVNLLSKMLCTDPSRRIIARDALEHQYFKVDGFLP</sequence>
<keyword evidence="3" id="KW-0723">Serine/threonine-protein kinase</keyword>
<evidence type="ECO:0000256" key="8">
    <source>
        <dbReference type="ARBA" id="ARBA00022776"/>
    </source>
</evidence>
<evidence type="ECO:0000256" key="9">
    <source>
        <dbReference type="ARBA" id="ARBA00022777"/>
    </source>
</evidence>
<evidence type="ECO:0000256" key="4">
    <source>
        <dbReference type="ARBA" id="ARBA00022553"/>
    </source>
</evidence>
<dbReference type="PANTHER" id="PTHR24056">
    <property type="entry name" value="CELL DIVISION PROTEIN KINASE"/>
    <property type="match status" value="1"/>
</dbReference>
<keyword evidence="10" id="KW-0067">ATP-binding</keyword>
<dbReference type="GO" id="GO:0051445">
    <property type="term" value="P:regulation of meiotic cell cycle"/>
    <property type="evidence" value="ECO:0007669"/>
    <property type="project" value="TreeGrafter"/>
</dbReference>
<dbReference type="EMBL" id="JANJYJ010000004">
    <property type="protein sequence ID" value="KAK3217826.1"/>
    <property type="molecule type" value="Genomic_DNA"/>
</dbReference>
<dbReference type="Proteomes" id="UP001281410">
    <property type="component" value="Unassembled WGS sequence"/>
</dbReference>
<reference evidence="15" key="1">
    <citation type="journal article" date="2023" name="Plant J.">
        <title>Genome sequences and population genomics provide insights into the demographic history, inbreeding, and mutation load of two 'living fossil' tree species of Dipteronia.</title>
        <authorList>
            <person name="Feng Y."/>
            <person name="Comes H.P."/>
            <person name="Chen J."/>
            <person name="Zhu S."/>
            <person name="Lu R."/>
            <person name="Zhang X."/>
            <person name="Li P."/>
            <person name="Qiu J."/>
            <person name="Olsen K.M."/>
            <person name="Qiu Y."/>
        </authorList>
    </citation>
    <scope>NUCLEOTIDE SEQUENCE</scope>
    <source>
        <strain evidence="15">NBL</strain>
    </source>
</reference>
<keyword evidence="7" id="KW-0547">Nucleotide-binding</keyword>
<keyword evidence="9" id="KW-0418">Kinase</keyword>
<evidence type="ECO:0000256" key="12">
    <source>
        <dbReference type="ARBA" id="ARBA00047811"/>
    </source>
</evidence>
<dbReference type="GO" id="GO:0005737">
    <property type="term" value="C:cytoplasm"/>
    <property type="evidence" value="ECO:0007669"/>
    <property type="project" value="TreeGrafter"/>
</dbReference>
<feature type="domain" description="Protein kinase" evidence="14">
    <location>
        <begin position="6"/>
        <end position="284"/>
    </location>
</feature>
<dbReference type="SMART" id="SM00220">
    <property type="entry name" value="S_TKc"/>
    <property type="match status" value="1"/>
</dbReference>
<dbReference type="Gene3D" id="1.10.510.10">
    <property type="entry name" value="Transferase(Phosphotransferase) domain 1"/>
    <property type="match status" value="1"/>
</dbReference>
<keyword evidence="16" id="KW-1185">Reference proteome</keyword>
<comment type="catalytic activity">
    <reaction evidence="12">
        <text>L-threonyl-[protein] + ATP = O-phospho-L-threonyl-[protein] + ADP + H(+)</text>
        <dbReference type="Rhea" id="RHEA:46608"/>
        <dbReference type="Rhea" id="RHEA-COMP:11060"/>
        <dbReference type="Rhea" id="RHEA-COMP:11605"/>
        <dbReference type="ChEBI" id="CHEBI:15378"/>
        <dbReference type="ChEBI" id="CHEBI:30013"/>
        <dbReference type="ChEBI" id="CHEBI:30616"/>
        <dbReference type="ChEBI" id="CHEBI:61977"/>
        <dbReference type="ChEBI" id="CHEBI:456216"/>
        <dbReference type="EC" id="2.7.11.22"/>
    </reaction>
</comment>
<dbReference type="GO" id="GO:0004693">
    <property type="term" value="F:cyclin-dependent protein serine/threonine kinase activity"/>
    <property type="evidence" value="ECO:0007669"/>
    <property type="project" value="UniProtKB-EC"/>
</dbReference>
<dbReference type="AlphaFoldDB" id="A0AAE0AGV8"/>
<dbReference type="InterPro" id="IPR050108">
    <property type="entry name" value="CDK"/>
</dbReference>
<evidence type="ECO:0000256" key="10">
    <source>
        <dbReference type="ARBA" id="ARBA00022840"/>
    </source>
</evidence>
<keyword evidence="5" id="KW-0132">Cell division</keyword>
<keyword evidence="11" id="KW-0131">Cell cycle</keyword>
<evidence type="ECO:0000256" key="5">
    <source>
        <dbReference type="ARBA" id="ARBA00022618"/>
    </source>
</evidence>
<accession>A0AAE0AGV8</accession>
<dbReference type="InterPro" id="IPR000719">
    <property type="entry name" value="Prot_kinase_dom"/>
</dbReference>
<dbReference type="PANTHER" id="PTHR24056:SF548">
    <property type="entry name" value="CYCLIN-DEPENDENT KINASE A-1"/>
    <property type="match status" value="1"/>
</dbReference>
<protein>
    <recommendedName>
        <fullName evidence="2">cyclin-dependent kinase</fullName>
        <ecNumber evidence="2">2.7.11.22</ecNumber>
    </recommendedName>
</protein>
<dbReference type="GO" id="GO:0005524">
    <property type="term" value="F:ATP binding"/>
    <property type="evidence" value="ECO:0007669"/>
    <property type="project" value="UniProtKB-KW"/>
</dbReference>
<keyword evidence="4" id="KW-0597">Phosphoprotein</keyword>
<evidence type="ECO:0000259" key="14">
    <source>
        <dbReference type="PROSITE" id="PS50011"/>
    </source>
</evidence>
<dbReference type="Gene3D" id="3.30.200.20">
    <property type="entry name" value="Phosphorylase Kinase, domain 1"/>
    <property type="match status" value="1"/>
</dbReference>
<dbReference type="GO" id="GO:0010389">
    <property type="term" value="P:regulation of G2/M transition of mitotic cell cycle"/>
    <property type="evidence" value="ECO:0007669"/>
    <property type="project" value="TreeGrafter"/>
</dbReference>
<dbReference type="SUPFAM" id="SSF56112">
    <property type="entry name" value="Protein kinase-like (PK-like)"/>
    <property type="match status" value="1"/>
</dbReference>
<comment type="similarity">
    <text evidence="1">Belongs to the protein kinase superfamily. CMGC Ser/Thr protein kinase family. CDC2/CDKX subfamily.</text>
</comment>
<dbReference type="GO" id="GO:0010468">
    <property type="term" value="P:regulation of gene expression"/>
    <property type="evidence" value="ECO:0007669"/>
    <property type="project" value="TreeGrafter"/>
</dbReference>
<evidence type="ECO:0000256" key="13">
    <source>
        <dbReference type="ARBA" id="ARBA00048367"/>
    </source>
</evidence>